<dbReference type="OrthoDB" id="550346at2759"/>
<dbReference type="PROSITE" id="PS00109">
    <property type="entry name" value="PROTEIN_KINASE_TYR"/>
    <property type="match status" value="1"/>
</dbReference>
<comment type="similarity">
    <text evidence="1">Belongs to the methylthioribose kinase family.</text>
</comment>
<keyword evidence="2" id="KW-0808">Transferase</keyword>
<evidence type="ECO:0000256" key="3">
    <source>
        <dbReference type="ARBA" id="ARBA00022741"/>
    </source>
</evidence>
<organism evidence="7 8">
    <name type="scientific">Gonium pectorale</name>
    <name type="common">Green alga</name>
    <dbReference type="NCBI Taxonomy" id="33097"/>
    <lineage>
        <taxon>Eukaryota</taxon>
        <taxon>Viridiplantae</taxon>
        <taxon>Chlorophyta</taxon>
        <taxon>core chlorophytes</taxon>
        <taxon>Chlorophyceae</taxon>
        <taxon>CS clade</taxon>
        <taxon>Chlamydomonadales</taxon>
        <taxon>Volvocaceae</taxon>
        <taxon>Gonium</taxon>
    </lineage>
</organism>
<dbReference type="EMBL" id="LSYV01000005">
    <property type="protein sequence ID" value="KXZ54723.1"/>
    <property type="molecule type" value="Genomic_DNA"/>
</dbReference>
<dbReference type="Proteomes" id="UP000075714">
    <property type="component" value="Unassembled WGS sequence"/>
</dbReference>
<keyword evidence="5" id="KW-0067">ATP-binding</keyword>
<gene>
    <name evidence="7" type="ORF">GPECTOR_4g791</name>
</gene>
<keyword evidence="8" id="KW-1185">Reference proteome</keyword>
<name>A0A150GY91_GONPE</name>
<dbReference type="Gene3D" id="3.90.1200.10">
    <property type="match status" value="1"/>
</dbReference>
<evidence type="ECO:0000313" key="8">
    <source>
        <dbReference type="Proteomes" id="UP000075714"/>
    </source>
</evidence>
<dbReference type="GO" id="GO:0005524">
    <property type="term" value="F:ATP binding"/>
    <property type="evidence" value="ECO:0007669"/>
    <property type="project" value="UniProtKB-KW"/>
</dbReference>
<evidence type="ECO:0000256" key="5">
    <source>
        <dbReference type="ARBA" id="ARBA00022840"/>
    </source>
</evidence>
<dbReference type="PANTHER" id="PTHR34273:SF2">
    <property type="entry name" value="METHYLTHIORIBOSE KINASE"/>
    <property type="match status" value="1"/>
</dbReference>
<reference evidence="8" key="1">
    <citation type="journal article" date="2016" name="Nat. Commun.">
        <title>The Gonium pectorale genome demonstrates co-option of cell cycle regulation during the evolution of multicellularity.</title>
        <authorList>
            <person name="Hanschen E.R."/>
            <person name="Marriage T.N."/>
            <person name="Ferris P.J."/>
            <person name="Hamaji T."/>
            <person name="Toyoda A."/>
            <person name="Fujiyama A."/>
            <person name="Neme R."/>
            <person name="Noguchi H."/>
            <person name="Minakuchi Y."/>
            <person name="Suzuki M."/>
            <person name="Kawai-Toyooka H."/>
            <person name="Smith D.R."/>
            <person name="Sparks H."/>
            <person name="Anderson J."/>
            <person name="Bakaric R."/>
            <person name="Luria V."/>
            <person name="Karger A."/>
            <person name="Kirschner M.W."/>
            <person name="Durand P.M."/>
            <person name="Michod R.E."/>
            <person name="Nozaki H."/>
            <person name="Olson B.J."/>
        </authorList>
    </citation>
    <scope>NUCLEOTIDE SEQUENCE [LARGE SCALE GENOMIC DNA]</scope>
    <source>
        <strain evidence="8">NIES-2863</strain>
    </source>
</reference>
<comment type="caution">
    <text evidence="7">The sequence shown here is derived from an EMBL/GenBank/DDBJ whole genome shotgun (WGS) entry which is preliminary data.</text>
</comment>
<dbReference type="GO" id="GO:0004672">
    <property type="term" value="F:protein kinase activity"/>
    <property type="evidence" value="ECO:0007669"/>
    <property type="project" value="InterPro"/>
</dbReference>
<evidence type="ECO:0000256" key="1">
    <source>
        <dbReference type="ARBA" id="ARBA00010165"/>
    </source>
</evidence>
<dbReference type="AlphaFoldDB" id="A0A150GY91"/>
<keyword evidence="3" id="KW-0547">Nucleotide-binding</keyword>
<feature type="region of interest" description="Disordered" evidence="6">
    <location>
        <begin position="293"/>
        <end position="342"/>
    </location>
</feature>
<evidence type="ECO:0000256" key="4">
    <source>
        <dbReference type="ARBA" id="ARBA00022777"/>
    </source>
</evidence>
<proteinExistence type="inferred from homology"/>
<evidence type="ECO:0000256" key="6">
    <source>
        <dbReference type="SAM" id="MobiDB-lite"/>
    </source>
</evidence>
<feature type="compositionally biased region" description="Gly residues" evidence="6">
    <location>
        <begin position="299"/>
        <end position="342"/>
    </location>
</feature>
<dbReference type="InterPro" id="IPR008266">
    <property type="entry name" value="Tyr_kinase_AS"/>
</dbReference>
<dbReference type="PANTHER" id="PTHR34273">
    <property type="entry name" value="METHYLTHIORIBOSE KINASE"/>
    <property type="match status" value="1"/>
</dbReference>
<protein>
    <submittedName>
        <fullName evidence="7">Uncharacterized protein</fullName>
    </submittedName>
</protein>
<evidence type="ECO:0000256" key="2">
    <source>
        <dbReference type="ARBA" id="ARBA00022679"/>
    </source>
</evidence>
<dbReference type="STRING" id="33097.A0A150GY91"/>
<accession>A0A150GY91</accession>
<dbReference type="InterPro" id="IPR011009">
    <property type="entry name" value="Kinase-like_dom_sf"/>
</dbReference>
<evidence type="ECO:0000313" key="7">
    <source>
        <dbReference type="EMBL" id="KXZ54723.1"/>
    </source>
</evidence>
<dbReference type="SUPFAM" id="SSF56112">
    <property type="entry name" value="Protein kinase-like (PK-like)"/>
    <property type="match status" value="2"/>
</dbReference>
<keyword evidence="4" id="KW-0418">Kinase</keyword>
<sequence>MATRSTRRRVLGVGTAGVTVRELSGGRINYVWRADGPDGSFVLKHSPPYVRSIGPSFRLSQARLRAEAVAHAAAAAACPAHVPSLLLHDPAASALVSELLGRHPEQPRVKLIDALAAASASAAGTASTTDGMASCAAGGSTADGGVSSDGGGGVAAASAGALPPHLAGLASDLSYLLGSYLIRYSPYGTHVQHGRAAGGEEARTAAAAAAAAVRGLAECNAEVVAANTDVVFRDPWDAACERNRVPPGLDSAVAALRSDAEVRTEVARLLAVYSMRRETLIHNDLTTGNILVPVRGNSGESGRGGGGAGGGGDGGGGGGQRGGGGGGVQGGEGGQGGGGGGGGGHLVATHLIDWEFATCGPMAYDIGSLIGNLLLSYCAMCGSGDGGGSGERQRGGRGRGEEEATAAAEAEACGAWLLECVACVWEGLEGQLLKAATAAEAAAAASAAPPVGTGVARRPGPSPRPLAEAYVRELLADSLGFAGCVVSRLTWGMHHYPAIERIASSGRRTVCQGLALRIAGSLLRPAERAVRGWHGLSCGGDDDGDSTGGVAASASRAVWCHG</sequence>
<dbReference type="Gene3D" id="3.30.200.20">
    <property type="entry name" value="Phosphorylase Kinase, domain 1"/>
    <property type="match status" value="1"/>
</dbReference>